<keyword evidence="5" id="KW-1185">Reference proteome</keyword>
<dbReference type="InterPro" id="IPR019487">
    <property type="entry name" value="RAM_signalling_pathway_SOG2"/>
</dbReference>
<dbReference type="PANTHER" id="PTHR48051">
    <property type="match status" value="1"/>
</dbReference>
<protein>
    <recommendedName>
        <fullName evidence="3">Disease resistance R13L4/SHOC-2-like LRR domain-containing protein</fullName>
    </recommendedName>
</protein>
<dbReference type="InterPro" id="IPR003591">
    <property type="entry name" value="Leu-rich_rpt_typical-subtyp"/>
</dbReference>
<dbReference type="PROSITE" id="PS51450">
    <property type="entry name" value="LRR"/>
    <property type="match status" value="2"/>
</dbReference>
<comment type="caution">
    <text evidence="4">The sequence shown here is derived from an EMBL/GenBank/DDBJ whole genome shotgun (WGS) entry which is preliminary data.</text>
</comment>
<dbReference type="SMART" id="SM00369">
    <property type="entry name" value="LRR_TYP"/>
    <property type="match status" value="4"/>
</dbReference>
<organism evidence="4 5">
    <name type="scientific">Gymnopilus junonius</name>
    <name type="common">Spectacular rustgill mushroom</name>
    <name type="synonym">Gymnopilus spectabilis subsp. junonius</name>
    <dbReference type="NCBI Taxonomy" id="109634"/>
    <lineage>
        <taxon>Eukaryota</taxon>
        <taxon>Fungi</taxon>
        <taxon>Dikarya</taxon>
        <taxon>Basidiomycota</taxon>
        <taxon>Agaricomycotina</taxon>
        <taxon>Agaricomycetes</taxon>
        <taxon>Agaricomycetidae</taxon>
        <taxon>Agaricales</taxon>
        <taxon>Agaricineae</taxon>
        <taxon>Hymenogastraceae</taxon>
        <taxon>Gymnopilus</taxon>
    </lineage>
</organism>
<dbReference type="InterPro" id="IPR032675">
    <property type="entry name" value="LRR_dom_sf"/>
</dbReference>
<dbReference type="InterPro" id="IPR055414">
    <property type="entry name" value="LRR_R13L4/SHOC2-like"/>
</dbReference>
<dbReference type="InterPro" id="IPR001611">
    <property type="entry name" value="Leu-rich_rpt"/>
</dbReference>
<evidence type="ECO:0000256" key="2">
    <source>
        <dbReference type="ARBA" id="ARBA00022737"/>
    </source>
</evidence>
<proteinExistence type="predicted"/>
<evidence type="ECO:0000313" key="4">
    <source>
        <dbReference type="EMBL" id="KAF8889774.1"/>
    </source>
</evidence>
<dbReference type="Gene3D" id="3.80.10.10">
    <property type="entry name" value="Ribonuclease Inhibitor"/>
    <property type="match status" value="1"/>
</dbReference>
<dbReference type="EMBL" id="JADNYJ010000078">
    <property type="protein sequence ID" value="KAF8889774.1"/>
    <property type="molecule type" value="Genomic_DNA"/>
</dbReference>
<evidence type="ECO:0000256" key="1">
    <source>
        <dbReference type="ARBA" id="ARBA00022614"/>
    </source>
</evidence>
<gene>
    <name evidence="4" type="ORF">CPB84DRAFT_1711602</name>
</gene>
<dbReference type="GO" id="GO:0005737">
    <property type="term" value="C:cytoplasm"/>
    <property type="evidence" value="ECO:0007669"/>
    <property type="project" value="TreeGrafter"/>
</dbReference>
<reference evidence="4" key="1">
    <citation type="submission" date="2020-11" db="EMBL/GenBank/DDBJ databases">
        <authorList>
            <consortium name="DOE Joint Genome Institute"/>
            <person name="Ahrendt S."/>
            <person name="Riley R."/>
            <person name="Andreopoulos W."/>
            <person name="LaButti K."/>
            <person name="Pangilinan J."/>
            <person name="Ruiz-duenas F.J."/>
            <person name="Barrasa J.M."/>
            <person name="Sanchez-Garcia M."/>
            <person name="Camarero S."/>
            <person name="Miyauchi S."/>
            <person name="Serrano A."/>
            <person name="Linde D."/>
            <person name="Babiker R."/>
            <person name="Drula E."/>
            <person name="Ayuso-Fernandez I."/>
            <person name="Pacheco R."/>
            <person name="Padilla G."/>
            <person name="Ferreira P."/>
            <person name="Barriuso J."/>
            <person name="Kellner H."/>
            <person name="Castanera R."/>
            <person name="Alfaro M."/>
            <person name="Ramirez L."/>
            <person name="Pisabarro A.G."/>
            <person name="Kuo A."/>
            <person name="Tritt A."/>
            <person name="Lipzen A."/>
            <person name="He G."/>
            <person name="Yan M."/>
            <person name="Ng V."/>
            <person name="Cullen D."/>
            <person name="Martin F."/>
            <person name="Rosso M.-N."/>
            <person name="Henrissat B."/>
            <person name="Hibbett D."/>
            <person name="Martinez A.T."/>
            <person name="Grigoriev I.V."/>
        </authorList>
    </citation>
    <scope>NUCLEOTIDE SEQUENCE</scope>
    <source>
        <strain evidence="4">AH 44721</strain>
    </source>
</reference>
<keyword evidence="1" id="KW-0433">Leucine-rich repeat</keyword>
<dbReference type="Pfam" id="PF10428">
    <property type="entry name" value="SOG2"/>
    <property type="match status" value="1"/>
</dbReference>
<dbReference type="Proteomes" id="UP000724874">
    <property type="component" value="Unassembled WGS sequence"/>
</dbReference>
<dbReference type="SUPFAM" id="SSF52058">
    <property type="entry name" value="L domain-like"/>
    <property type="match status" value="1"/>
</dbReference>
<accession>A0A9P5TL67</accession>
<name>A0A9P5TL67_GYMJU</name>
<evidence type="ECO:0000259" key="3">
    <source>
        <dbReference type="Pfam" id="PF23598"/>
    </source>
</evidence>
<keyword evidence="2" id="KW-0677">Repeat</keyword>
<dbReference type="PANTHER" id="PTHR48051:SF1">
    <property type="entry name" value="RAS SUPPRESSOR PROTEIN 1"/>
    <property type="match status" value="1"/>
</dbReference>
<evidence type="ECO:0000313" key="5">
    <source>
        <dbReference type="Proteomes" id="UP000724874"/>
    </source>
</evidence>
<dbReference type="AlphaFoldDB" id="A0A9P5TL67"/>
<dbReference type="InterPro" id="IPR050216">
    <property type="entry name" value="LRR_domain-containing"/>
</dbReference>
<dbReference type="OrthoDB" id="1394818at2759"/>
<feature type="domain" description="Disease resistance R13L4/SHOC-2-like LRR" evidence="3">
    <location>
        <begin position="90"/>
        <end position="168"/>
    </location>
</feature>
<dbReference type="Pfam" id="PF23598">
    <property type="entry name" value="LRR_14"/>
    <property type="match status" value="1"/>
</dbReference>
<sequence>MSNQDYEEKALPPFSRPLSLTHIAEARKRSPDGGATIVLSKLGISDVGSLEAEELAQAGQLGGQETGSTMERLALGNNRLSTLPPEFAHFTRLRYLNLKHNSFTAFPEVLNLIPFLDTLDLSHNKIKHLPSNPGNLVRLRVLCLSRNKLTRLPPYITQFQSLEVLQIDRNPWEWPPMSVFENLNSAQHENNGGDWLLDLYAWMESDGQNAKYDDSGYSEHTEWGHDSLWQFPLRGGHVDAGPTPHARSFSIGSNTSTSSVAESLRALDISENNPHIKSNYTGRSTPAQTELSNEVVTDLSFTQSPMLYDEVFEVDQMHNRTQSHAGAFSTPQYPFVFGKKSLPDLRTVHKEPSRSIPTLQKEISQSSYVDAIQASTESSFHSSRYEPAVFVAKPAFFEELQATTTNSIAAEKISYFRRTSNITMNQTLPKPIFRLLESARSILFATGQLYQALENYHEADERLSPILKKLLEPANVSLLYLIRSLEHFHDVSQKAVPSPSVCRRVVESCKDTIAAFRKAVVLISSQISLYAAEDARCVRWLILELHGISVELSTSWKAMVPEIEYLKPFLYGAAFSGTSLPGSTESYFSTTFNLLAPDEIAPVARPRPADSVHSTLGPGRIRTARRHAGSFSSKDVEIGKDLPSYDILPGIAGGIASRTPMLRAPKRLMTLPMTTPSMSSQLPHPSNPLSMYSNVSAPTELGHHLRNISQSSFFDSSSLASATLMEFSTTAILSSEVIRAIQGAVDLTTIVCDQIEETLGDSESSNRNITEYLESARATARKLSEDVFSMLEGDSDKLDGRALREDARLFLKVTLLLSNSLRAQGNSLEISTTLKSNMLRLTNGIEEFSILLHVSSGALYPPASDSPTFSPKFAPHDTYFQRVEDNQLVSNFSRAKSAQSRQPKLVPAPLDTFRTVPVKPLNTRKMPVKDVPKSDPG</sequence>